<dbReference type="STRING" id="57664.SAMN05661003_11123"/>
<dbReference type="EC" id="2.1.2.2" evidence="4"/>
<feature type="binding site" evidence="4">
    <location>
        <position position="114"/>
    </location>
    <ligand>
        <name>(6R)-10-formyltetrahydrofolate</name>
        <dbReference type="ChEBI" id="CHEBI:195366"/>
    </ligand>
</feature>
<dbReference type="Proteomes" id="UP000243205">
    <property type="component" value="Unassembled WGS sequence"/>
</dbReference>
<dbReference type="OrthoDB" id="9806170at2"/>
<evidence type="ECO:0000256" key="2">
    <source>
        <dbReference type="ARBA" id="ARBA00022679"/>
    </source>
</evidence>
<dbReference type="NCBIfam" id="TIGR00639">
    <property type="entry name" value="PurN"/>
    <property type="match status" value="1"/>
</dbReference>
<name>A0A1G7CX19_9BACT</name>
<feature type="domain" description="Formyl transferase N-terminal" evidence="5">
    <location>
        <begin position="10"/>
        <end position="189"/>
    </location>
</feature>
<dbReference type="CDD" id="cd08645">
    <property type="entry name" value="FMT_core_GART"/>
    <property type="match status" value="1"/>
</dbReference>
<feature type="binding site" evidence="4">
    <location>
        <begin position="97"/>
        <end position="100"/>
    </location>
    <ligand>
        <name>(6R)-10-formyltetrahydrofolate</name>
        <dbReference type="ChEBI" id="CHEBI:195366"/>
    </ligand>
</feature>
<evidence type="ECO:0000256" key="4">
    <source>
        <dbReference type="HAMAP-Rule" id="MF_01930"/>
    </source>
</evidence>
<dbReference type="InterPro" id="IPR036477">
    <property type="entry name" value="Formyl_transf_N_sf"/>
</dbReference>
<protein>
    <recommendedName>
        <fullName evidence="4">Phosphoribosylglycinamide formyltransferase</fullName>
        <ecNumber evidence="4">2.1.2.2</ecNumber>
    </recommendedName>
    <alternativeName>
        <fullName evidence="4">5'-phosphoribosylglycinamide transformylase</fullName>
    </alternativeName>
    <alternativeName>
        <fullName evidence="4">GAR transformylase</fullName>
        <shortName evidence="4">GART</shortName>
    </alternativeName>
</protein>
<evidence type="ECO:0000259" key="5">
    <source>
        <dbReference type="Pfam" id="PF00551"/>
    </source>
</evidence>
<gene>
    <name evidence="4" type="primary">purN</name>
    <name evidence="6" type="ORF">SAMN05661003_11123</name>
</gene>
<feature type="binding site" evidence="4">
    <location>
        <position position="72"/>
    </location>
    <ligand>
        <name>(6R)-10-formyltetrahydrofolate</name>
        <dbReference type="ChEBI" id="CHEBI:195366"/>
    </ligand>
</feature>
<dbReference type="GO" id="GO:0005829">
    <property type="term" value="C:cytosol"/>
    <property type="evidence" value="ECO:0007669"/>
    <property type="project" value="TreeGrafter"/>
</dbReference>
<comment type="pathway">
    <text evidence="1 4">Purine metabolism; IMP biosynthesis via de novo pathway; N(2)-formyl-N(1)-(5-phospho-D-ribosyl)glycinamide from N(1)-(5-phospho-D-ribosyl)glycinamide (10-formyl THF route): step 1/1.</text>
</comment>
<dbReference type="InterPro" id="IPR002376">
    <property type="entry name" value="Formyl_transf_N"/>
</dbReference>
<dbReference type="GO" id="GO:0006189">
    <property type="term" value="P:'de novo' IMP biosynthetic process"/>
    <property type="evidence" value="ECO:0007669"/>
    <property type="project" value="UniProtKB-UniRule"/>
</dbReference>
<dbReference type="RefSeq" id="WP_092079034.1">
    <property type="nucleotide sequence ID" value="NZ_FNAQ01000011.1"/>
</dbReference>
<organism evidence="6 7">
    <name type="scientific">Desulfuromonas thiophila</name>
    <dbReference type="NCBI Taxonomy" id="57664"/>
    <lineage>
        <taxon>Bacteria</taxon>
        <taxon>Pseudomonadati</taxon>
        <taxon>Thermodesulfobacteriota</taxon>
        <taxon>Desulfuromonadia</taxon>
        <taxon>Desulfuromonadales</taxon>
        <taxon>Desulfuromonadaceae</taxon>
        <taxon>Desulfuromonas</taxon>
    </lineage>
</organism>
<dbReference type="PANTHER" id="PTHR43369">
    <property type="entry name" value="PHOSPHORIBOSYLGLYCINAMIDE FORMYLTRANSFERASE"/>
    <property type="match status" value="1"/>
</dbReference>
<evidence type="ECO:0000256" key="3">
    <source>
        <dbReference type="ARBA" id="ARBA00022755"/>
    </source>
</evidence>
<feature type="site" description="Raises pKa of active site His" evidence="4">
    <location>
        <position position="152"/>
    </location>
</feature>
<dbReference type="InterPro" id="IPR004607">
    <property type="entry name" value="GART"/>
</dbReference>
<comment type="catalytic activity">
    <reaction evidence="4">
        <text>N(1)-(5-phospho-beta-D-ribosyl)glycinamide + (6R)-10-formyltetrahydrofolate = N(2)-formyl-N(1)-(5-phospho-beta-D-ribosyl)glycinamide + (6S)-5,6,7,8-tetrahydrofolate + H(+)</text>
        <dbReference type="Rhea" id="RHEA:15053"/>
        <dbReference type="ChEBI" id="CHEBI:15378"/>
        <dbReference type="ChEBI" id="CHEBI:57453"/>
        <dbReference type="ChEBI" id="CHEBI:143788"/>
        <dbReference type="ChEBI" id="CHEBI:147286"/>
        <dbReference type="ChEBI" id="CHEBI:195366"/>
        <dbReference type="EC" id="2.1.2.2"/>
    </reaction>
</comment>
<evidence type="ECO:0000313" key="7">
    <source>
        <dbReference type="Proteomes" id="UP000243205"/>
    </source>
</evidence>
<accession>A0A1G7CX19</accession>
<feature type="active site" description="Proton donor" evidence="4">
    <location>
        <position position="116"/>
    </location>
</feature>
<dbReference type="PANTHER" id="PTHR43369:SF2">
    <property type="entry name" value="PHOSPHORIBOSYLGLYCINAMIDE FORMYLTRANSFERASE"/>
    <property type="match status" value="1"/>
</dbReference>
<dbReference type="AlphaFoldDB" id="A0A1G7CX19"/>
<evidence type="ECO:0000256" key="1">
    <source>
        <dbReference type="ARBA" id="ARBA00005054"/>
    </source>
</evidence>
<dbReference type="EMBL" id="FNAQ01000011">
    <property type="protein sequence ID" value="SDE43872.1"/>
    <property type="molecule type" value="Genomic_DNA"/>
</dbReference>
<keyword evidence="2 4" id="KW-0808">Transferase</keyword>
<feature type="binding site" evidence="4">
    <location>
        <begin position="19"/>
        <end position="21"/>
    </location>
    <ligand>
        <name>N(1)-(5-phospho-beta-D-ribosyl)glycinamide</name>
        <dbReference type="ChEBI" id="CHEBI:143788"/>
    </ligand>
</feature>
<dbReference type="GO" id="GO:0004644">
    <property type="term" value="F:phosphoribosylglycinamide formyltransferase activity"/>
    <property type="evidence" value="ECO:0007669"/>
    <property type="project" value="UniProtKB-UniRule"/>
</dbReference>
<dbReference type="Pfam" id="PF00551">
    <property type="entry name" value="Formyl_trans_N"/>
    <property type="match status" value="1"/>
</dbReference>
<comment type="function">
    <text evidence="4">Catalyzes the transfer of a formyl group from 10-formyltetrahydrofolate to 5-phospho-ribosyl-glycinamide (GAR), producing 5-phospho-ribosyl-N-formylglycinamide (FGAR) and tetrahydrofolate.</text>
</comment>
<dbReference type="FunFam" id="3.40.50.170:FF:000007">
    <property type="entry name" value="Phosphoribosylglycinamide formyltransferase"/>
    <property type="match status" value="1"/>
</dbReference>
<keyword evidence="7" id="KW-1185">Reference proteome</keyword>
<sequence length="225" mass="24248">MSQPAPQPIRLGVLASGGGTNLQSIIDACAANQIAARIACVLSNNPDAGALQRAARAGLVHECLDHRQFSCRQDFDAAMVARLQHHQVDLVVLAGFMRIVGPAFIEAFPQRILNIHPALLPAFPGLHVQKKALDYGVRFAGCTVHFVDGGVDTGPIIVQAVVPVLDNDTEESLSARILEQEHRIYPYAIDLFARGALEIAGRRVRIRAELAAGPQPTLIQPPLPR</sequence>
<dbReference type="SUPFAM" id="SSF53328">
    <property type="entry name" value="Formyltransferase"/>
    <property type="match status" value="1"/>
</dbReference>
<comment type="similarity">
    <text evidence="4">Belongs to the GART family.</text>
</comment>
<keyword evidence="3 4" id="KW-0658">Purine biosynthesis</keyword>
<reference evidence="7" key="1">
    <citation type="submission" date="2016-10" db="EMBL/GenBank/DDBJ databases">
        <authorList>
            <person name="Varghese N."/>
            <person name="Submissions S."/>
        </authorList>
    </citation>
    <scope>NUCLEOTIDE SEQUENCE [LARGE SCALE GENOMIC DNA]</scope>
    <source>
        <strain evidence="7">DSM 8987</strain>
    </source>
</reference>
<dbReference type="HAMAP" id="MF_01930">
    <property type="entry name" value="PurN"/>
    <property type="match status" value="1"/>
</dbReference>
<evidence type="ECO:0000313" key="6">
    <source>
        <dbReference type="EMBL" id="SDE43872.1"/>
    </source>
</evidence>
<dbReference type="UniPathway" id="UPA00074">
    <property type="reaction ID" value="UER00126"/>
</dbReference>
<dbReference type="Gene3D" id="3.40.50.170">
    <property type="entry name" value="Formyl transferase, N-terminal domain"/>
    <property type="match status" value="1"/>
</dbReference>
<proteinExistence type="inferred from homology"/>